<evidence type="ECO:0000313" key="4">
    <source>
        <dbReference type="Proteomes" id="UP000018418"/>
    </source>
</evidence>
<dbReference type="Pfam" id="PF03795">
    <property type="entry name" value="YCII"/>
    <property type="match status" value="1"/>
</dbReference>
<evidence type="ECO:0000256" key="1">
    <source>
        <dbReference type="ARBA" id="ARBA00007689"/>
    </source>
</evidence>
<sequence length="94" mass="10769">MYIVELNYLQPLTAVDALLPQHIEWLQQHFAAGHFISAGAKQPRTGGMILVKDMPEAQLKSILQQDPFQQVAEYRINQVQFSRTGTGFEQLQHY</sequence>
<keyword evidence="4" id="KW-1185">Reference proteome</keyword>
<evidence type="ECO:0000259" key="2">
    <source>
        <dbReference type="Pfam" id="PF03795"/>
    </source>
</evidence>
<dbReference type="InterPro" id="IPR011008">
    <property type="entry name" value="Dimeric_a/b-barrel"/>
</dbReference>
<gene>
    <name evidence="3" type="ORF">P255_03007</name>
</gene>
<dbReference type="AlphaFoldDB" id="V2VHX7"/>
<dbReference type="EMBL" id="AYEU01000016">
    <property type="protein sequence ID" value="ESK47124.1"/>
    <property type="molecule type" value="Genomic_DNA"/>
</dbReference>
<comment type="similarity">
    <text evidence="1">Belongs to the YciI family.</text>
</comment>
<evidence type="ECO:0000313" key="3">
    <source>
        <dbReference type="EMBL" id="ESK47124.1"/>
    </source>
</evidence>
<dbReference type="InterPro" id="IPR005545">
    <property type="entry name" value="YCII"/>
</dbReference>
<dbReference type="PANTHER" id="PTHR37828:SF1">
    <property type="entry name" value="YCII-RELATED DOMAIN-CONTAINING PROTEIN"/>
    <property type="match status" value="1"/>
</dbReference>
<dbReference type="STRING" id="396323.VH98_06200"/>
<dbReference type="SUPFAM" id="SSF54909">
    <property type="entry name" value="Dimeric alpha+beta barrel"/>
    <property type="match status" value="1"/>
</dbReference>
<comment type="caution">
    <text evidence="3">The sequence shown here is derived from an EMBL/GenBank/DDBJ whole genome shotgun (WGS) entry which is preliminary data.</text>
</comment>
<dbReference type="PANTHER" id="PTHR37828">
    <property type="entry name" value="GSR2449 PROTEIN"/>
    <property type="match status" value="1"/>
</dbReference>
<organism evidence="3 4">
    <name type="scientific">Acinetobacter brisouii CIP 110357</name>
    <dbReference type="NCBI Taxonomy" id="1341683"/>
    <lineage>
        <taxon>Bacteria</taxon>
        <taxon>Pseudomonadati</taxon>
        <taxon>Pseudomonadota</taxon>
        <taxon>Gammaproteobacteria</taxon>
        <taxon>Moraxellales</taxon>
        <taxon>Moraxellaceae</taxon>
        <taxon>Acinetobacter</taxon>
    </lineage>
</organism>
<protein>
    <recommendedName>
        <fullName evidence="2">YCII-related domain-containing protein</fullName>
    </recommendedName>
</protein>
<dbReference type="Proteomes" id="UP000018418">
    <property type="component" value="Unassembled WGS sequence"/>
</dbReference>
<accession>V2VHX7</accession>
<proteinExistence type="inferred from homology"/>
<dbReference type="RefSeq" id="WP_004902995.1">
    <property type="nucleotide sequence ID" value="NZ_BBTI01000021.1"/>
</dbReference>
<reference evidence="3 4" key="1">
    <citation type="submission" date="2013-10" db="EMBL/GenBank/DDBJ databases">
        <title>The Genome Sequence of Acinetobacter brisouii CIP 110357.</title>
        <authorList>
            <consortium name="The Broad Institute Genomics Platform"/>
            <consortium name="The Broad Institute Genome Sequencing Center for Infectious Disease"/>
            <person name="Cerqueira G."/>
            <person name="Feldgarden M."/>
            <person name="Courvalin P."/>
            <person name="Grillot-Courvalin C."/>
            <person name="Clermont D."/>
            <person name="Rocha E."/>
            <person name="Yoon E.-J."/>
            <person name="Nemec A."/>
            <person name="Young S.K."/>
            <person name="Zeng Q."/>
            <person name="Gargeya S."/>
            <person name="Fitzgerald M."/>
            <person name="Abouelleil A."/>
            <person name="Alvarado L."/>
            <person name="Berlin A.M."/>
            <person name="Chapman S.B."/>
            <person name="Gainer-Dewar J."/>
            <person name="Goldberg J."/>
            <person name="Gnerre S."/>
            <person name="Griggs A."/>
            <person name="Gujja S."/>
            <person name="Hansen M."/>
            <person name="Howarth C."/>
            <person name="Imamovic A."/>
            <person name="Ireland A."/>
            <person name="Larimer J."/>
            <person name="McCowan C."/>
            <person name="Murphy C."/>
            <person name="Pearson M."/>
            <person name="Poon T.W."/>
            <person name="Priest M."/>
            <person name="Roberts A."/>
            <person name="Saif S."/>
            <person name="Shea T."/>
            <person name="Sykes S."/>
            <person name="Wortman J."/>
            <person name="Nusbaum C."/>
            <person name="Birren B."/>
        </authorList>
    </citation>
    <scope>NUCLEOTIDE SEQUENCE [LARGE SCALE GENOMIC DNA]</scope>
    <source>
        <strain evidence="3 4">CIP 110357</strain>
    </source>
</reference>
<dbReference type="Gene3D" id="3.30.70.1060">
    <property type="entry name" value="Dimeric alpha+beta barrel"/>
    <property type="match status" value="1"/>
</dbReference>
<dbReference type="OrthoDB" id="9814407at2"/>
<feature type="domain" description="YCII-related" evidence="2">
    <location>
        <begin position="1"/>
        <end position="76"/>
    </location>
</feature>
<dbReference type="HOGENOM" id="CLU_110355_6_1_6"/>
<name>V2VHX7_9GAMM</name>
<dbReference type="PATRIC" id="fig|1341683.3.peg.2968"/>